<feature type="region of interest" description="Disordered" evidence="2">
    <location>
        <begin position="516"/>
        <end position="543"/>
    </location>
</feature>
<dbReference type="AlphaFoldDB" id="K3WKM0"/>
<keyword evidence="1" id="KW-0547">Nucleotide-binding</keyword>
<feature type="domain" description="BUB1 N-terminal" evidence="3">
    <location>
        <begin position="91"/>
        <end position="244"/>
    </location>
</feature>
<feature type="compositionally biased region" description="Basic and acidic residues" evidence="2">
    <location>
        <begin position="290"/>
        <end position="299"/>
    </location>
</feature>
<dbReference type="EMBL" id="GL376633">
    <property type="status" value="NOT_ANNOTATED_CDS"/>
    <property type="molecule type" value="Genomic_DNA"/>
</dbReference>
<feature type="compositionally biased region" description="Basic and acidic residues" evidence="2">
    <location>
        <begin position="28"/>
        <end position="39"/>
    </location>
</feature>
<dbReference type="FunFam" id="1.25.40.430:FF:000003">
    <property type="entry name" value="Checkpoint serine/threonine-protein kinase BUB1"/>
    <property type="match status" value="1"/>
</dbReference>
<reference evidence="4" key="3">
    <citation type="submission" date="2015-02" db="UniProtKB">
        <authorList>
            <consortium name="EnsemblProtists"/>
        </authorList>
    </citation>
    <scope>IDENTIFICATION</scope>
    <source>
        <strain evidence="4">DAOM BR144</strain>
    </source>
</reference>
<dbReference type="GO" id="GO:0005524">
    <property type="term" value="F:ATP binding"/>
    <property type="evidence" value="ECO:0007669"/>
    <property type="project" value="UniProtKB-UniRule"/>
</dbReference>
<dbReference type="SMART" id="SM00777">
    <property type="entry name" value="Mad3_BUB1_I"/>
    <property type="match status" value="1"/>
</dbReference>
<dbReference type="PROSITE" id="PS00107">
    <property type="entry name" value="PROTEIN_KINASE_ATP"/>
    <property type="match status" value="1"/>
</dbReference>
<dbReference type="OMA" id="NDMRYVR"/>
<feature type="region of interest" description="Disordered" evidence="2">
    <location>
        <begin position="1"/>
        <end position="45"/>
    </location>
</feature>
<protein>
    <recommendedName>
        <fullName evidence="3">BUB1 N-terminal domain-containing protein</fullName>
    </recommendedName>
</protein>
<evidence type="ECO:0000256" key="1">
    <source>
        <dbReference type="PROSITE-ProRule" id="PRU10141"/>
    </source>
</evidence>
<organism evidence="4 5">
    <name type="scientific">Globisporangium ultimum (strain ATCC 200006 / CBS 805.95 / DAOM BR144)</name>
    <name type="common">Pythium ultimum</name>
    <dbReference type="NCBI Taxonomy" id="431595"/>
    <lineage>
        <taxon>Eukaryota</taxon>
        <taxon>Sar</taxon>
        <taxon>Stramenopiles</taxon>
        <taxon>Oomycota</taxon>
        <taxon>Peronosporomycetes</taxon>
        <taxon>Pythiales</taxon>
        <taxon>Pythiaceae</taxon>
        <taxon>Globisporangium</taxon>
    </lineage>
</organism>
<feature type="region of interest" description="Disordered" evidence="2">
    <location>
        <begin position="350"/>
        <end position="378"/>
    </location>
</feature>
<dbReference type="InterPro" id="IPR013212">
    <property type="entry name" value="Mad3/Bub1_I"/>
</dbReference>
<reference evidence="5" key="2">
    <citation type="submission" date="2010-04" db="EMBL/GenBank/DDBJ databases">
        <authorList>
            <person name="Buell R."/>
            <person name="Hamilton J."/>
            <person name="Hostetler J."/>
        </authorList>
    </citation>
    <scope>NUCLEOTIDE SEQUENCE [LARGE SCALE GENOMIC DNA]</scope>
    <source>
        <strain evidence="5">DAOM:BR144</strain>
    </source>
</reference>
<evidence type="ECO:0000313" key="4">
    <source>
        <dbReference type="EnsemblProtists" id="PYU1_T005512"/>
    </source>
</evidence>
<evidence type="ECO:0000256" key="2">
    <source>
        <dbReference type="SAM" id="MobiDB-lite"/>
    </source>
</evidence>
<feature type="region of interest" description="Disordered" evidence="2">
    <location>
        <begin position="223"/>
        <end position="251"/>
    </location>
</feature>
<keyword evidence="5" id="KW-1185">Reference proteome</keyword>
<dbReference type="InterPro" id="IPR017441">
    <property type="entry name" value="Protein_kinase_ATP_BS"/>
</dbReference>
<dbReference type="GO" id="GO:0007094">
    <property type="term" value="P:mitotic spindle assembly checkpoint signaling"/>
    <property type="evidence" value="ECO:0007669"/>
    <property type="project" value="InterPro"/>
</dbReference>
<proteinExistence type="predicted"/>
<dbReference type="Gene3D" id="1.25.40.430">
    <property type="match status" value="1"/>
</dbReference>
<dbReference type="InParanoid" id="K3WKM0"/>
<dbReference type="GO" id="GO:0051754">
    <property type="term" value="P:meiotic sister chromatid cohesion, centromeric"/>
    <property type="evidence" value="ECO:0007669"/>
    <property type="project" value="TreeGrafter"/>
</dbReference>
<keyword evidence="1" id="KW-0067">ATP-binding</keyword>
<accession>K3WKM0</accession>
<dbReference type="PANTHER" id="PTHR14030">
    <property type="entry name" value="MITOTIC CHECKPOINT SERINE/THREONINE-PROTEIN KINASE BUB1"/>
    <property type="match status" value="1"/>
</dbReference>
<dbReference type="Proteomes" id="UP000019132">
    <property type="component" value="Unassembled WGS sequence"/>
</dbReference>
<dbReference type="PANTHER" id="PTHR14030:SF4">
    <property type="entry name" value="BUB1 KINASE, ISOFORM A-RELATED"/>
    <property type="match status" value="1"/>
</dbReference>
<dbReference type="STRING" id="431595.K3WKM0"/>
<dbReference type="GO" id="GO:0032991">
    <property type="term" value="C:protein-containing complex"/>
    <property type="evidence" value="ECO:0007669"/>
    <property type="project" value="UniProtKB-ARBA"/>
</dbReference>
<feature type="binding site" evidence="1">
    <location>
        <position position="688"/>
    </location>
    <ligand>
        <name>ATP</name>
        <dbReference type="ChEBI" id="CHEBI:30616"/>
    </ligand>
</feature>
<evidence type="ECO:0000313" key="5">
    <source>
        <dbReference type="Proteomes" id="UP000019132"/>
    </source>
</evidence>
<sequence>METASFCLARDENGAGHSSEAQLPMKRKTMEARDADRQQGKPLYNEFEWENSKENVMPLKRGRNVPELNRALRAQDSFQEKLRVEEHAKQMETELKEYKGDDPLSVWLQYIRWIEAKMPEDTRKKFSVLEKCTRVLKEDARYKNDIRYIRVWIQYADLVSNPKDIFKYLYQNKIGEHVSLFYVGWAWVLESMTNYAQAHKVYLKATQNADWKTLDTRRHQNKENEVAAGKWNQAIPRQNAEDDEFSASHAKSESVAHVTARSCTLRQRFEGASTEEEQLAKKPLKNFGQKADEKPDQADASRPAKKQKGGNNIKSETLGYNLDMMKTHSGELLSFEEVRAQAYISKGNLQSRSTAPPHQNQFPASNSSVNTGHSSYPRQQVNSFLDTSATTNTSARVESITRKLSFATSTKKLSPRRQRIPAAKLASLDHAAQEDVTINTRVALSEVNDMFCSPDREPEGKVWDIREEDPVERKLHFSIFDDSVDSIAPSMHEHSIREDMNNSILKQSFQIYADDATDPPQTEVKGKGQQRKPLGSRDDLLRSGRLTNKDVLMQLRTGKMEKIDEPLDIRRHSPAKPSLQKNTQVNKIAKGQSLDPYSYENRLEMIQNKIVDKYLALRSDVVHFHSSKLPVLPCQNPQKRKLKKPIVIKLASSFKAEVIGHLGSGAFAHVFSTTVSQKDKRIPNMAVK</sequence>
<evidence type="ECO:0000259" key="3">
    <source>
        <dbReference type="PROSITE" id="PS51489"/>
    </source>
</evidence>
<dbReference type="EnsemblProtists" id="PYU1_T005512">
    <property type="protein sequence ID" value="PYU1_T005512"/>
    <property type="gene ID" value="PYU1_G005501"/>
</dbReference>
<dbReference type="PROSITE" id="PS51489">
    <property type="entry name" value="BUB1_N"/>
    <property type="match status" value="1"/>
</dbReference>
<dbReference type="VEuPathDB" id="FungiDB:PYU1_G005501"/>
<dbReference type="HOGENOM" id="CLU_020453_0_0_1"/>
<feature type="region of interest" description="Disordered" evidence="2">
    <location>
        <begin position="271"/>
        <end position="316"/>
    </location>
</feature>
<reference evidence="5" key="1">
    <citation type="journal article" date="2010" name="Genome Biol.">
        <title>Genome sequence of the necrotrophic plant pathogen Pythium ultimum reveals original pathogenicity mechanisms and effector repertoire.</title>
        <authorList>
            <person name="Levesque C.A."/>
            <person name="Brouwer H."/>
            <person name="Cano L."/>
            <person name="Hamilton J.P."/>
            <person name="Holt C."/>
            <person name="Huitema E."/>
            <person name="Raffaele S."/>
            <person name="Robideau G.P."/>
            <person name="Thines M."/>
            <person name="Win J."/>
            <person name="Zerillo M.M."/>
            <person name="Beakes G.W."/>
            <person name="Boore J.L."/>
            <person name="Busam D."/>
            <person name="Dumas B."/>
            <person name="Ferriera S."/>
            <person name="Fuerstenberg S.I."/>
            <person name="Gachon C.M."/>
            <person name="Gaulin E."/>
            <person name="Govers F."/>
            <person name="Grenville-Briggs L."/>
            <person name="Horner N."/>
            <person name="Hostetler J."/>
            <person name="Jiang R.H."/>
            <person name="Johnson J."/>
            <person name="Krajaejun T."/>
            <person name="Lin H."/>
            <person name="Meijer H.J."/>
            <person name="Moore B."/>
            <person name="Morris P."/>
            <person name="Phuntmart V."/>
            <person name="Puiu D."/>
            <person name="Shetty J."/>
            <person name="Stajich J.E."/>
            <person name="Tripathy S."/>
            <person name="Wawra S."/>
            <person name="van West P."/>
            <person name="Whitty B.R."/>
            <person name="Coutinho P.M."/>
            <person name="Henrissat B."/>
            <person name="Martin F."/>
            <person name="Thomas P.D."/>
            <person name="Tyler B.M."/>
            <person name="De Vries R.P."/>
            <person name="Kamoun S."/>
            <person name="Yandell M."/>
            <person name="Tisserat N."/>
            <person name="Buell C.R."/>
        </authorList>
    </citation>
    <scope>NUCLEOTIDE SEQUENCE</scope>
    <source>
        <strain evidence="5">DAOM:BR144</strain>
    </source>
</reference>
<dbReference type="GO" id="GO:0004672">
    <property type="term" value="F:protein kinase activity"/>
    <property type="evidence" value="ECO:0007669"/>
    <property type="project" value="TreeGrafter"/>
</dbReference>
<name>K3WKM0_GLOUD</name>
<dbReference type="Pfam" id="PF08311">
    <property type="entry name" value="Mad3_BUB1_I"/>
    <property type="match status" value="1"/>
</dbReference>
<dbReference type="eggNOG" id="KOG1166">
    <property type="taxonomic scope" value="Eukaryota"/>
</dbReference>
<dbReference type="InterPro" id="IPR015661">
    <property type="entry name" value="Bub1/Mad3"/>
</dbReference>